<dbReference type="PANTHER" id="PTHR45835:SF91">
    <property type="entry name" value="RETROTRANSPOSON, TY3-GYPSY SUBCLASS-LIKE PROTEIN"/>
    <property type="match status" value="1"/>
</dbReference>
<protein>
    <recommendedName>
        <fullName evidence="1">Integrase zinc-binding domain-containing protein</fullName>
    </recommendedName>
</protein>
<evidence type="ECO:0000313" key="3">
    <source>
        <dbReference type="Proteomes" id="UP001234989"/>
    </source>
</evidence>
<name>A0AAF0ZUA2_SOLVR</name>
<keyword evidence="3" id="KW-1185">Reference proteome</keyword>
<dbReference type="PANTHER" id="PTHR45835">
    <property type="entry name" value="YALI0A06105P"/>
    <property type="match status" value="1"/>
</dbReference>
<proteinExistence type="predicted"/>
<dbReference type="AlphaFoldDB" id="A0AAF0ZUA2"/>
<reference evidence="2" key="1">
    <citation type="submission" date="2023-08" db="EMBL/GenBank/DDBJ databases">
        <title>A de novo genome assembly of Solanum verrucosum Schlechtendal, a Mexican diploid species geographically isolated from the other diploid A-genome species in potato relatives.</title>
        <authorList>
            <person name="Hosaka K."/>
        </authorList>
    </citation>
    <scope>NUCLEOTIDE SEQUENCE</scope>
    <source>
        <tissue evidence="2">Young leaves</tissue>
    </source>
</reference>
<feature type="domain" description="Integrase zinc-binding" evidence="1">
    <location>
        <begin position="60"/>
        <end position="115"/>
    </location>
</feature>
<dbReference type="GO" id="GO:0003676">
    <property type="term" value="F:nucleic acid binding"/>
    <property type="evidence" value="ECO:0007669"/>
    <property type="project" value="InterPro"/>
</dbReference>
<dbReference type="InterPro" id="IPR041588">
    <property type="entry name" value="Integrase_H2C2"/>
</dbReference>
<gene>
    <name evidence="2" type="ORF">MTR67_043413</name>
</gene>
<dbReference type="Proteomes" id="UP001234989">
    <property type="component" value="Chromosome 10"/>
</dbReference>
<accession>A0AAF0ZUA2</accession>
<dbReference type="InterPro" id="IPR012337">
    <property type="entry name" value="RNaseH-like_sf"/>
</dbReference>
<evidence type="ECO:0000259" key="1">
    <source>
        <dbReference type="Pfam" id="PF17921"/>
    </source>
</evidence>
<dbReference type="Gene3D" id="1.10.340.70">
    <property type="match status" value="1"/>
</dbReference>
<dbReference type="Gene3D" id="3.30.420.10">
    <property type="entry name" value="Ribonuclease H-like superfamily/Ribonuclease H"/>
    <property type="match status" value="1"/>
</dbReference>
<dbReference type="EMBL" id="CP133621">
    <property type="protein sequence ID" value="WMV50028.1"/>
    <property type="molecule type" value="Genomic_DNA"/>
</dbReference>
<evidence type="ECO:0000313" key="2">
    <source>
        <dbReference type="EMBL" id="WMV50028.1"/>
    </source>
</evidence>
<dbReference type="Pfam" id="PF17921">
    <property type="entry name" value="Integrase_H2C2"/>
    <property type="match status" value="1"/>
</dbReference>
<sequence>MVHNGFESSFLMDVKSKQDLDPILVELKESILKNSVEAFSQGGNGVLRYQSRLCVPDVDGLREKILEKAHDLRYSINPGVIKIYRDLREVCWWNGMKRDIAGFVAKCPNCQQVKAEHLRPRGLSQDIDIPTWKLEDVNMDFIVGLPRTRRQHDYIWVIIDRITKSAHFIPIKVSFSAEDYV</sequence>
<organism evidence="2 3">
    <name type="scientific">Solanum verrucosum</name>
    <dbReference type="NCBI Taxonomy" id="315347"/>
    <lineage>
        <taxon>Eukaryota</taxon>
        <taxon>Viridiplantae</taxon>
        <taxon>Streptophyta</taxon>
        <taxon>Embryophyta</taxon>
        <taxon>Tracheophyta</taxon>
        <taxon>Spermatophyta</taxon>
        <taxon>Magnoliopsida</taxon>
        <taxon>eudicotyledons</taxon>
        <taxon>Gunneridae</taxon>
        <taxon>Pentapetalae</taxon>
        <taxon>asterids</taxon>
        <taxon>lamiids</taxon>
        <taxon>Solanales</taxon>
        <taxon>Solanaceae</taxon>
        <taxon>Solanoideae</taxon>
        <taxon>Solaneae</taxon>
        <taxon>Solanum</taxon>
    </lineage>
</organism>
<dbReference type="InterPro" id="IPR036397">
    <property type="entry name" value="RNaseH_sf"/>
</dbReference>
<dbReference type="SUPFAM" id="SSF53098">
    <property type="entry name" value="Ribonuclease H-like"/>
    <property type="match status" value="1"/>
</dbReference>